<keyword evidence="4" id="KW-0677">Repeat</keyword>
<dbReference type="GO" id="GO:0006011">
    <property type="term" value="P:UDP-alpha-D-glucose metabolic process"/>
    <property type="evidence" value="ECO:0007669"/>
    <property type="project" value="InterPro"/>
</dbReference>
<comment type="pathway">
    <text evidence="2">Glycan metabolism; bacterial cellulose biosynthesis.</text>
</comment>
<dbReference type="RefSeq" id="WP_064597477.1">
    <property type="nucleotide sequence ID" value="NZ_LYRP01000012.1"/>
</dbReference>
<keyword evidence="6" id="KW-0135">Cellulose biosynthesis</keyword>
<dbReference type="AlphaFoldDB" id="A0A1B7L3I4"/>
<dbReference type="SMART" id="SM00028">
    <property type="entry name" value="TPR"/>
    <property type="match status" value="6"/>
</dbReference>
<dbReference type="PROSITE" id="PS50005">
    <property type="entry name" value="TPR"/>
    <property type="match status" value="1"/>
</dbReference>
<dbReference type="SUPFAM" id="SSF48452">
    <property type="entry name" value="TPR-like"/>
    <property type="match status" value="3"/>
</dbReference>
<feature type="compositionally biased region" description="Polar residues" evidence="8">
    <location>
        <begin position="27"/>
        <end position="36"/>
    </location>
</feature>
<evidence type="ECO:0000256" key="4">
    <source>
        <dbReference type="ARBA" id="ARBA00022737"/>
    </source>
</evidence>
<gene>
    <name evidence="11" type="ORF">A9B99_06580</name>
</gene>
<sequence>MNKKQLTHAFALLCLVGASYPADAASNTQPGNTASDNAAAGDTVGDKPGSANDDAVKKLLAQASYWHSKAHDDMAMEALQKVLAVDNHNIDAMYLMALYQMQSGNTQQAAIWRKKISDISPDDPHLASLDGANSMQTISRGQLNTARDLARSGHIKEAIATYRTLLHGNPPPDELALEYYQTLAGDSDTWQQGVDGLRRRAHMLPGDAATQLALGSALTWQESGRREGIAILSGLAPDNKIADKALQQALLWLNPKATDLPVYTAYASRHPDDTAPMDHYRKSVDGGATKAAFDALNGGDLSTAKTKFTEVLKTQPKDSNALAGLGYVALRQGDFTQAETLLRQASAQDTGNTNDAQWTKDADNAHFYGTLNLARSMTQKGQYAEALNRLDNAQGTSTDQRQAADMLRADIYRRQGKLSDAEQVYRQLLDEHPQNTTARTSLFWILKQEHKETEAAQILRTLPARLRTRYASWGDNGDEQRKAAEAAIKGGNTSQAMQILQAAVAKYPQNAWLKLDYARLLRQSGEKQRAAVIMSALPQQSGLTATQHNDALYASAVYFVEDDNWSKAQSLMSQVPTAHFSDDMRALNSRILLNRQLDIAQNYIKQGNRAAALNSLRILSRTPPQAPVDAGRLAELLMQAGDSAGALALVRNSQAQGLQGSLADYASQIRVLNQAGLFAQAESVLNAPALQNASSQEEIDRIRLANLITQADTLRAHNKIRAAWDLVMPALRNNPTNTDLLLTVARIYQADHMTDKADEIYQYVLRKSPQDRQALTGEVWLSLARNDSDKAKQYFSQLEPNQNTDYLLLAAHVAAAQGQNQQAMSLLRTARWRIQSDDVSNGDDAINSVLSIPSTAQQTQLTALNDIDSMMRFLQEKAATWTGGAVSIRSRNGEAGLGQLTEVKAPMTVSGTLGDSNARLSLDVAPVTLNAGEMSGESANRFGYGAISHAAKLAAATSTSTTSTNADSQGSQQANGVETHLSLSGDSYKLDVGSTPTGGQMTRLVGGVEWKPQLTDHSSLDLKAERRAVTDSLLSYVGAKDKTTGEKWGAITRNGVSAQYAWDNDLVGLYTKLGFDTYLGTNVPTNHSVNAMAGSYIRLYQTPESELRMGVNVNYMDFQRNLSYFTTGQGGYFSPQDYMSLTLPVTFSRHWGDWDMTLSGSVGYQSYKQDQSDYYPGHSSLQSTLESYASSDDDVDSVYKATAKNGIGYTLGVDARYRLNDNIALGANLGYDTFGSYNEGKALIYFKYYVDQDN</sequence>
<dbReference type="PANTHER" id="PTHR45586">
    <property type="entry name" value="TPR REPEAT-CONTAINING PROTEIN PA4667"/>
    <property type="match status" value="1"/>
</dbReference>
<dbReference type="InterPro" id="IPR008410">
    <property type="entry name" value="BCSC_C"/>
</dbReference>
<name>A0A1B7L3I4_9ENTR</name>
<feature type="domain" description="Cellulose synthase operon C C-terminal" evidence="10">
    <location>
        <begin position="899"/>
        <end position="1250"/>
    </location>
</feature>
<evidence type="ECO:0000313" key="11">
    <source>
        <dbReference type="EMBL" id="OAT76974.1"/>
    </source>
</evidence>
<evidence type="ECO:0000256" key="3">
    <source>
        <dbReference type="ARBA" id="ARBA00022729"/>
    </source>
</evidence>
<dbReference type="Gene3D" id="1.25.40.10">
    <property type="entry name" value="Tetratricopeptide repeat domain"/>
    <property type="match status" value="4"/>
</dbReference>
<evidence type="ECO:0000256" key="1">
    <source>
        <dbReference type="ARBA" id="ARBA00003476"/>
    </source>
</evidence>
<evidence type="ECO:0000313" key="12">
    <source>
        <dbReference type="Proteomes" id="UP000078225"/>
    </source>
</evidence>
<evidence type="ECO:0000256" key="2">
    <source>
        <dbReference type="ARBA" id="ARBA00005186"/>
    </source>
</evidence>
<dbReference type="Pfam" id="PF13429">
    <property type="entry name" value="TPR_15"/>
    <property type="match status" value="1"/>
</dbReference>
<keyword evidence="12" id="KW-1185">Reference proteome</keyword>
<dbReference type="InterPro" id="IPR011990">
    <property type="entry name" value="TPR-like_helical_dom_sf"/>
</dbReference>
<evidence type="ECO:0000256" key="5">
    <source>
        <dbReference type="ARBA" id="ARBA00022803"/>
    </source>
</evidence>
<evidence type="ECO:0000256" key="6">
    <source>
        <dbReference type="ARBA" id="ARBA00022916"/>
    </source>
</evidence>
<dbReference type="Pfam" id="PF05420">
    <property type="entry name" value="BCSC_C"/>
    <property type="match status" value="1"/>
</dbReference>
<feature type="chain" id="PRO_5008596648" evidence="9">
    <location>
        <begin position="25"/>
        <end position="1254"/>
    </location>
</feature>
<dbReference type="OrthoDB" id="174989at2"/>
<dbReference type="STRING" id="1691903.A9B99_06580"/>
<organism evidence="11 12">
    <name type="scientific">Mangrovibacter phragmitis</name>
    <dbReference type="NCBI Taxonomy" id="1691903"/>
    <lineage>
        <taxon>Bacteria</taxon>
        <taxon>Pseudomonadati</taxon>
        <taxon>Pseudomonadota</taxon>
        <taxon>Gammaproteobacteria</taxon>
        <taxon>Enterobacterales</taxon>
        <taxon>Enterobacteriaceae</taxon>
        <taxon>Mangrovibacter</taxon>
    </lineage>
</organism>
<comment type="caution">
    <text evidence="11">The sequence shown here is derived from an EMBL/GenBank/DDBJ whole genome shotgun (WGS) entry which is preliminary data.</text>
</comment>
<evidence type="ECO:0000256" key="9">
    <source>
        <dbReference type="SAM" id="SignalP"/>
    </source>
</evidence>
<comment type="function">
    <text evidence="1">Required for maximal bacterial cellulose synthesis.</text>
</comment>
<reference evidence="12" key="1">
    <citation type="submission" date="2016-05" db="EMBL/GenBank/DDBJ databases">
        <authorList>
            <person name="Behera P."/>
            <person name="Vaishampayan P."/>
            <person name="Singh N."/>
            <person name="Raina V."/>
            <person name="Suar M."/>
            <person name="Pattnaik A."/>
            <person name="Rastogi G."/>
        </authorList>
    </citation>
    <scope>NUCLEOTIDE SEQUENCE [LARGE SCALE GENOMIC DNA]</scope>
    <source>
        <strain evidence="12">MP23</strain>
    </source>
</reference>
<protein>
    <submittedName>
        <fullName evidence="11">Cellulose synthase</fullName>
    </submittedName>
</protein>
<accession>A0A1B7L3I4</accession>
<keyword evidence="3 9" id="KW-0732">Signal</keyword>
<dbReference type="GO" id="GO:0019867">
    <property type="term" value="C:outer membrane"/>
    <property type="evidence" value="ECO:0007669"/>
    <property type="project" value="InterPro"/>
</dbReference>
<dbReference type="InterPro" id="IPR051012">
    <property type="entry name" value="CellSynth/LPSAsmb/PSIAsmb"/>
</dbReference>
<keyword evidence="5 7" id="KW-0802">TPR repeat</keyword>
<feature type="repeat" description="TPR" evidence="7">
    <location>
        <begin position="402"/>
        <end position="435"/>
    </location>
</feature>
<evidence type="ECO:0000256" key="8">
    <source>
        <dbReference type="SAM" id="MobiDB-lite"/>
    </source>
</evidence>
<dbReference type="PRINTS" id="PR01441">
    <property type="entry name" value="CELLSNTHASEC"/>
</dbReference>
<dbReference type="EMBL" id="LYRP01000012">
    <property type="protein sequence ID" value="OAT76974.1"/>
    <property type="molecule type" value="Genomic_DNA"/>
</dbReference>
<dbReference type="Proteomes" id="UP000078225">
    <property type="component" value="Unassembled WGS sequence"/>
</dbReference>
<feature type="region of interest" description="Disordered" evidence="8">
    <location>
        <begin position="27"/>
        <end position="51"/>
    </location>
</feature>
<feature type="signal peptide" evidence="9">
    <location>
        <begin position="1"/>
        <end position="24"/>
    </location>
</feature>
<dbReference type="InterPro" id="IPR003921">
    <property type="entry name" value="Cell_synth_C"/>
</dbReference>
<dbReference type="GO" id="GO:0030244">
    <property type="term" value="P:cellulose biosynthetic process"/>
    <property type="evidence" value="ECO:0007669"/>
    <property type="project" value="UniProtKB-KW"/>
</dbReference>
<evidence type="ECO:0000256" key="7">
    <source>
        <dbReference type="PROSITE-ProRule" id="PRU00339"/>
    </source>
</evidence>
<dbReference type="PANTHER" id="PTHR45586:SF1">
    <property type="entry name" value="LIPOPOLYSACCHARIDE ASSEMBLY PROTEIN B"/>
    <property type="match status" value="1"/>
</dbReference>
<proteinExistence type="predicted"/>
<dbReference type="UniPathway" id="UPA00694"/>
<evidence type="ECO:0000259" key="10">
    <source>
        <dbReference type="Pfam" id="PF05420"/>
    </source>
</evidence>
<dbReference type="InterPro" id="IPR019734">
    <property type="entry name" value="TPR_rpt"/>
</dbReference>